<dbReference type="InterPro" id="IPR036010">
    <property type="entry name" value="2Fe-2S_ferredoxin-like_sf"/>
</dbReference>
<protein>
    <submittedName>
        <fullName evidence="4">Uncharacterized 2Fe-2S/4Fe-4S cluster protein (DUF4445 family)</fullName>
    </submittedName>
</protein>
<dbReference type="InterPro" id="IPR027980">
    <property type="entry name" value="RACo_C"/>
</dbReference>
<evidence type="ECO:0000313" key="4">
    <source>
        <dbReference type="EMBL" id="PRZ48039.1"/>
    </source>
</evidence>
<comment type="caution">
    <text evidence="4">The sequence shown here is derived from an EMBL/GenBank/DDBJ whole genome shotgun (WGS) entry which is preliminary data.</text>
</comment>
<feature type="domain" description="RACo-like middle region" evidence="3">
    <location>
        <begin position="215"/>
        <end position="371"/>
    </location>
</feature>
<evidence type="ECO:0000313" key="5">
    <source>
        <dbReference type="Proteomes" id="UP000237718"/>
    </source>
</evidence>
<accession>A0A2T1AHG7</accession>
<sequence length="681" mass="72841">MSDDPLVVFTPSGKRGRFPVGTPVLTAARQLGVDLDSVCGGRGICSKCQITPSYGEFSKHGVTVADDALSEWNKVEQRYQDKRGLIDGRRLGCQAKIEKNVVIDVPPESQVHKQVVRKRAEVRDIVMNPSIRMFYVEVEEPDMHKPSGDLERLCEALENQWDVKGVKTDLHILRQLQPALRKGAWKVTVAVHLGNESQPPRIMHVWPGYYEGTVYGLAVDLGSTTIAAHLCDLKSGEVLASSGIMNPQIRFGEDLMSRVSYAMMNKGGDLEMTRIVREGMNALFAQIAEEAQIDQSLIMDAVFVCNPVMHHLFLGIDPFELGQAPFALATSNALALEASDLDLKLHPAARIYLLPCIAGHVGADAAAVALSEAPDKAEDLVLIVDVGTNAEILLGNKEKVLACSSPTGPAFEGAQISSGQRAAPGAIEHVEINPETKEPRFRVIGSELWSDEDGFEESIASTGISGICGSGIIEVIAEMRIAGLLDATGLIGSAAQTGSARCVPEGRTNAYLLWDGSADGGPRITVTNPDIRAIQMAKAALYSGARLLMDKIGVDTVDRVVLAGAFGAHISAKHAMVLGMIPDCQLDKVTSAGNAAGTGARIALLNTTARADIEATVHQIEKIETAVEPRFQEHFVNASAIPNSSDPFPILGTLLTLPDVSFNVGGGDGDGSGGRRRRRRG</sequence>
<feature type="domain" description="RACo C-terminal" evidence="1">
    <location>
        <begin position="380"/>
        <end position="649"/>
    </location>
</feature>
<dbReference type="InterPro" id="IPR052911">
    <property type="entry name" value="Corrinoid_activation_enz"/>
</dbReference>
<dbReference type="InterPro" id="IPR040506">
    <property type="entry name" value="RACo_linker"/>
</dbReference>
<dbReference type="Pfam" id="PF17650">
    <property type="entry name" value="RACo_linker"/>
    <property type="match status" value="1"/>
</dbReference>
<dbReference type="RefSeq" id="WP_106163716.1">
    <property type="nucleotide sequence ID" value="NZ_PVUF01000005.1"/>
</dbReference>
<evidence type="ECO:0000259" key="1">
    <source>
        <dbReference type="Pfam" id="PF14574"/>
    </source>
</evidence>
<dbReference type="CDD" id="cd00207">
    <property type="entry name" value="fer2"/>
    <property type="match status" value="1"/>
</dbReference>
<dbReference type="InterPro" id="IPR042259">
    <property type="entry name" value="Raco-like_middle_sf"/>
</dbReference>
<dbReference type="Gene3D" id="3.10.20.30">
    <property type="match status" value="1"/>
</dbReference>
<dbReference type="PANTHER" id="PTHR42895:SF2">
    <property type="entry name" value="IRON-SULFUR CLUSTER PROTEIN"/>
    <property type="match status" value="1"/>
</dbReference>
<dbReference type="InterPro" id="IPR041414">
    <property type="entry name" value="Raco-like_middle"/>
</dbReference>
<dbReference type="Pfam" id="PF17651">
    <property type="entry name" value="Raco_middle"/>
    <property type="match status" value="1"/>
</dbReference>
<dbReference type="InterPro" id="IPR012675">
    <property type="entry name" value="Beta-grasp_dom_sf"/>
</dbReference>
<dbReference type="AlphaFoldDB" id="A0A2T1AHG7"/>
<dbReference type="GO" id="GO:0051536">
    <property type="term" value="F:iron-sulfur cluster binding"/>
    <property type="evidence" value="ECO:0007669"/>
    <property type="project" value="InterPro"/>
</dbReference>
<evidence type="ECO:0000259" key="3">
    <source>
        <dbReference type="Pfam" id="PF17651"/>
    </source>
</evidence>
<feature type="domain" description="RACo linker region" evidence="2">
    <location>
        <begin position="120"/>
        <end position="211"/>
    </location>
</feature>
<reference evidence="4 5" key="1">
    <citation type="submission" date="2018-03" db="EMBL/GenBank/DDBJ databases">
        <title>Genomic Encyclopedia of Archaeal and Bacterial Type Strains, Phase II (KMG-II): from individual species to whole genera.</title>
        <authorList>
            <person name="Goeker M."/>
        </authorList>
    </citation>
    <scope>NUCLEOTIDE SEQUENCE [LARGE SCALE GENOMIC DNA]</scope>
    <source>
        <strain evidence="4 5">DSM 25328</strain>
    </source>
</reference>
<dbReference type="Gene3D" id="3.10.20.880">
    <property type="match status" value="1"/>
</dbReference>
<evidence type="ECO:0000259" key="2">
    <source>
        <dbReference type="Pfam" id="PF17650"/>
    </source>
</evidence>
<dbReference type="Proteomes" id="UP000237718">
    <property type="component" value="Unassembled WGS sequence"/>
</dbReference>
<dbReference type="OrthoDB" id="9810588at2"/>
<proteinExistence type="predicted"/>
<gene>
    <name evidence="4" type="ORF">CLV89_105264</name>
</gene>
<organism evidence="4 5">
    <name type="scientific">Tritonibacter scottomollicae</name>
    <name type="common">Epibacterium scottomollicae</name>
    <dbReference type="NCBI Taxonomy" id="483013"/>
    <lineage>
        <taxon>Bacteria</taxon>
        <taxon>Pseudomonadati</taxon>
        <taxon>Pseudomonadota</taxon>
        <taxon>Alphaproteobacteria</taxon>
        <taxon>Rhodobacterales</taxon>
        <taxon>Paracoccaceae</taxon>
        <taxon>Tritonibacter</taxon>
    </lineage>
</organism>
<dbReference type="PANTHER" id="PTHR42895">
    <property type="entry name" value="IRON-SULFUR CLUSTER-BINDING PROTEIN-RELATED"/>
    <property type="match status" value="1"/>
</dbReference>
<dbReference type="InterPro" id="IPR001041">
    <property type="entry name" value="2Fe-2S_ferredoxin-type"/>
</dbReference>
<dbReference type="Pfam" id="PF14574">
    <property type="entry name" value="RACo_C_ter"/>
    <property type="match status" value="1"/>
</dbReference>
<name>A0A2T1AHG7_TRISK</name>
<dbReference type="EMBL" id="PVUF01000005">
    <property type="protein sequence ID" value="PRZ48039.1"/>
    <property type="molecule type" value="Genomic_DNA"/>
</dbReference>
<dbReference type="Gene3D" id="3.30.420.480">
    <property type="entry name" value="Domain of unknown function (DUF4445)"/>
    <property type="match status" value="1"/>
</dbReference>
<dbReference type="SUPFAM" id="SSF54292">
    <property type="entry name" value="2Fe-2S ferredoxin-like"/>
    <property type="match status" value="1"/>
</dbReference>